<evidence type="ECO:0000256" key="1">
    <source>
        <dbReference type="SAM" id="MobiDB-lite"/>
    </source>
</evidence>
<gene>
    <name evidence="2" type="ORF">LI90_3532</name>
</gene>
<comment type="caution">
    <text evidence="2">The sequence shown here is derived from an EMBL/GenBank/DDBJ whole genome shotgun (WGS) entry which is preliminary data.</text>
</comment>
<dbReference type="AlphaFoldDB" id="A0A132MXA9"/>
<proteinExistence type="predicted"/>
<protein>
    <submittedName>
        <fullName evidence="2">Uncharacterized protein</fullName>
    </submittedName>
</protein>
<sequence length="43" mass="4923">MEGVTPLRRVGVGNDTSGQRTARRAPARRRDDFARRILSRRTI</sequence>
<reference evidence="3" key="1">
    <citation type="submission" date="2015-04" db="EMBL/GenBank/DDBJ databases">
        <title>Physiological reanalysis, assessment of diazotrophy, and genome sequences of multiple isolates of Streptomyces thermoautotrophicus.</title>
        <authorList>
            <person name="MacKellar D.C."/>
            <person name="Lieber L."/>
            <person name="Norman J."/>
            <person name="Bolger A."/>
            <person name="Tobin C."/>
            <person name="Murray J.W."/>
            <person name="Chang R."/>
            <person name="Ford T."/>
            <person name="Nguyen P.Q."/>
            <person name="Woodward J."/>
            <person name="Permingeat H."/>
            <person name="Joshi N.S."/>
            <person name="Silver P.A."/>
            <person name="Usadel B."/>
            <person name="Rutherford A.W."/>
            <person name="Friesen M."/>
            <person name="Prell J."/>
        </authorList>
    </citation>
    <scope>NUCLEOTIDE SEQUENCE [LARGE SCALE GENOMIC DNA]</scope>
    <source>
        <strain evidence="3">H1</strain>
    </source>
</reference>
<organism evidence="2 3">
    <name type="scientific">Carbonactinospora thermoautotrophica</name>
    <dbReference type="NCBI Taxonomy" id="1469144"/>
    <lineage>
        <taxon>Bacteria</taxon>
        <taxon>Bacillati</taxon>
        <taxon>Actinomycetota</taxon>
        <taxon>Actinomycetes</taxon>
        <taxon>Kitasatosporales</taxon>
        <taxon>Carbonactinosporaceae</taxon>
        <taxon>Carbonactinospora</taxon>
    </lineage>
</organism>
<dbReference type="STRING" id="1469144.LI90_3532"/>
<dbReference type="Proteomes" id="UP000070188">
    <property type="component" value="Unassembled WGS sequence"/>
</dbReference>
<accession>A0A132MXA9</accession>
<feature type="region of interest" description="Disordered" evidence="1">
    <location>
        <begin position="1"/>
        <end position="43"/>
    </location>
</feature>
<dbReference type="PATRIC" id="fig|1469144.10.peg.3791"/>
<keyword evidence="3" id="KW-1185">Reference proteome</keyword>
<evidence type="ECO:0000313" key="2">
    <source>
        <dbReference type="EMBL" id="KWX02489.1"/>
    </source>
</evidence>
<evidence type="ECO:0000313" key="3">
    <source>
        <dbReference type="Proteomes" id="UP000070188"/>
    </source>
</evidence>
<name>A0A132MXA9_9ACTN</name>
<dbReference type="EMBL" id="LAXD01000001">
    <property type="protein sequence ID" value="KWX02489.1"/>
    <property type="molecule type" value="Genomic_DNA"/>
</dbReference>